<dbReference type="InParanoid" id="A0A409YI67"/>
<dbReference type="Pfam" id="PF09335">
    <property type="entry name" value="VTT_dom"/>
    <property type="match status" value="1"/>
</dbReference>
<proteinExistence type="inferred from homology"/>
<comment type="caution">
    <text evidence="13">The sequence shown here is derived from an EMBL/GenBank/DDBJ whole genome shotgun (WGS) entry which is preliminary data.</text>
</comment>
<gene>
    <name evidence="13" type="ORF">CVT24_002104</name>
</gene>
<dbReference type="InterPro" id="IPR051076">
    <property type="entry name" value="Golgi_membrane_TVP38/TMEM64"/>
</dbReference>
<feature type="transmembrane region" description="Helical" evidence="11">
    <location>
        <begin position="543"/>
        <end position="564"/>
    </location>
</feature>
<evidence type="ECO:0000256" key="4">
    <source>
        <dbReference type="ARBA" id="ARBA00013533"/>
    </source>
</evidence>
<evidence type="ECO:0000256" key="5">
    <source>
        <dbReference type="ARBA" id="ARBA00020673"/>
    </source>
</evidence>
<feature type="transmembrane region" description="Helical" evidence="11">
    <location>
        <begin position="212"/>
        <end position="231"/>
    </location>
</feature>
<feature type="compositionally biased region" description="Polar residues" evidence="10">
    <location>
        <begin position="702"/>
        <end position="719"/>
    </location>
</feature>
<evidence type="ECO:0000256" key="9">
    <source>
        <dbReference type="ARBA" id="ARBA00023136"/>
    </source>
</evidence>
<comment type="function">
    <text evidence="1">Golgi membrane protein involved in vesicular trafficking and spindle migration.</text>
</comment>
<feature type="domain" description="VTT" evidence="12">
    <location>
        <begin position="463"/>
        <end position="576"/>
    </location>
</feature>
<keyword evidence="6 11" id="KW-0812">Transmembrane</keyword>
<feature type="transmembrane region" description="Helical" evidence="11">
    <location>
        <begin position="468"/>
        <end position="489"/>
    </location>
</feature>
<evidence type="ECO:0000256" key="3">
    <source>
        <dbReference type="ARBA" id="ARBA00008640"/>
    </source>
</evidence>
<comment type="subcellular location">
    <subcellularLocation>
        <location evidence="2">Golgi apparatus membrane</location>
        <topology evidence="2">Multi-pass membrane protein</topology>
    </subcellularLocation>
</comment>
<comment type="similarity">
    <text evidence="3">Belongs to the TVP38/TMEM64 family.</text>
</comment>
<dbReference type="PANTHER" id="PTHR47549">
    <property type="entry name" value="GOLGI APPARATUS MEMBRANE PROTEIN TVP38-RELATED"/>
    <property type="match status" value="1"/>
</dbReference>
<keyword evidence="7 11" id="KW-1133">Transmembrane helix</keyword>
<dbReference type="AlphaFoldDB" id="A0A409YI67"/>
<name>A0A409YI67_9AGAR</name>
<dbReference type="GO" id="GO:0022857">
    <property type="term" value="F:transmembrane transporter activity"/>
    <property type="evidence" value="ECO:0007669"/>
    <property type="project" value="InterPro"/>
</dbReference>
<evidence type="ECO:0000256" key="10">
    <source>
        <dbReference type="SAM" id="MobiDB-lite"/>
    </source>
</evidence>
<feature type="transmembrane region" description="Helical" evidence="11">
    <location>
        <begin position="252"/>
        <end position="272"/>
    </location>
</feature>
<keyword evidence="9 11" id="KW-0472">Membrane</keyword>
<dbReference type="GO" id="GO:0000139">
    <property type="term" value="C:Golgi membrane"/>
    <property type="evidence" value="ECO:0007669"/>
    <property type="project" value="UniProtKB-SubCell"/>
</dbReference>
<keyword evidence="8" id="KW-0333">Golgi apparatus</keyword>
<dbReference type="Pfam" id="PF13520">
    <property type="entry name" value="AA_permease_2"/>
    <property type="match status" value="1"/>
</dbReference>
<dbReference type="EMBL" id="NHTK01001155">
    <property type="protein sequence ID" value="PPR02682.1"/>
    <property type="molecule type" value="Genomic_DNA"/>
</dbReference>
<feature type="transmembrane region" description="Helical" evidence="11">
    <location>
        <begin position="302"/>
        <end position="321"/>
    </location>
</feature>
<dbReference type="InterPro" id="IPR032816">
    <property type="entry name" value="VTT_dom"/>
</dbReference>
<feature type="transmembrane region" description="Helical" evidence="11">
    <location>
        <begin position="136"/>
        <end position="158"/>
    </location>
</feature>
<evidence type="ECO:0000256" key="2">
    <source>
        <dbReference type="ARBA" id="ARBA00004653"/>
    </source>
</evidence>
<evidence type="ECO:0000313" key="13">
    <source>
        <dbReference type="EMBL" id="PPR02682.1"/>
    </source>
</evidence>
<evidence type="ECO:0000256" key="1">
    <source>
        <dbReference type="ARBA" id="ARBA00002978"/>
    </source>
</evidence>
<feature type="compositionally biased region" description="Polar residues" evidence="10">
    <location>
        <begin position="743"/>
        <end position="757"/>
    </location>
</feature>
<dbReference type="Gene3D" id="1.20.1740.10">
    <property type="entry name" value="Amino acid/polyamine transporter I"/>
    <property type="match status" value="1"/>
</dbReference>
<feature type="transmembrane region" description="Helical" evidence="11">
    <location>
        <begin position="443"/>
        <end position="461"/>
    </location>
</feature>
<evidence type="ECO:0000256" key="6">
    <source>
        <dbReference type="ARBA" id="ARBA00022692"/>
    </source>
</evidence>
<feature type="transmembrane region" description="Helical" evidence="11">
    <location>
        <begin position="403"/>
        <end position="423"/>
    </location>
</feature>
<accession>A0A409YI67</accession>
<dbReference type="Proteomes" id="UP000284842">
    <property type="component" value="Unassembled WGS sequence"/>
</dbReference>
<organism evidence="13 14">
    <name type="scientific">Panaeolus cyanescens</name>
    <dbReference type="NCBI Taxonomy" id="181874"/>
    <lineage>
        <taxon>Eukaryota</taxon>
        <taxon>Fungi</taxon>
        <taxon>Dikarya</taxon>
        <taxon>Basidiomycota</taxon>
        <taxon>Agaricomycotina</taxon>
        <taxon>Agaricomycetes</taxon>
        <taxon>Agaricomycetidae</taxon>
        <taxon>Agaricales</taxon>
        <taxon>Agaricineae</taxon>
        <taxon>Galeropsidaceae</taxon>
        <taxon>Panaeolus</taxon>
    </lineage>
</organism>
<evidence type="ECO:0000256" key="11">
    <source>
        <dbReference type="SAM" id="Phobius"/>
    </source>
</evidence>
<feature type="region of interest" description="Disordered" evidence="10">
    <location>
        <begin position="742"/>
        <end position="788"/>
    </location>
</feature>
<dbReference type="STRING" id="181874.A0A409YI67"/>
<keyword evidence="14" id="KW-1185">Reference proteome</keyword>
<evidence type="ECO:0000259" key="12">
    <source>
        <dbReference type="Pfam" id="PF09335"/>
    </source>
</evidence>
<evidence type="ECO:0000256" key="8">
    <source>
        <dbReference type="ARBA" id="ARBA00023034"/>
    </source>
</evidence>
<evidence type="ECO:0000313" key="14">
    <source>
        <dbReference type="Proteomes" id="UP000284842"/>
    </source>
</evidence>
<protein>
    <recommendedName>
        <fullName evidence="4">Golgi apparatus membrane protein TVP38</fullName>
    </recommendedName>
    <alternativeName>
        <fullName evidence="5">Golgi apparatus membrane protein tvp38</fullName>
    </alternativeName>
</protein>
<dbReference type="OrthoDB" id="166803at2759"/>
<evidence type="ECO:0000256" key="7">
    <source>
        <dbReference type="ARBA" id="ARBA00022989"/>
    </source>
</evidence>
<feature type="region of interest" description="Disordered" evidence="10">
    <location>
        <begin position="688"/>
        <end position="723"/>
    </location>
</feature>
<feature type="transmembrane region" description="Helical" evidence="11">
    <location>
        <begin position="597"/>
        <end position="614"/>
    </location>
</feature>
<dbReference type="InterPro" id="IPR002293">
    <property type="entry name" value="AA/rel_permease1"/>
</dbReference>
<feature type="transmembrane region" description="Helical" evidence="11">
    <location>
        <begin position="165"/>
        <end position="183"/>
    </location>
</feature>
<sequence length="814" mass="89609">MSNLASNPKPTVKDSRMEADEAELARMGYKQELQRELGLMQNFGASQSWSNGRYWRIPSLFLYGLNTGGPVVMVWGWLVVCFVSCFTMLVGLAMAGWFNLLGQVAVTTGISFACTNFISTACTMGTSFVPTPRTTIGIYAAVLFSQCLTNTFGVSLLHQLNNISVWWHALGTFSLVVAILAKAPTHQSGSFVFGQFIDITGVDGSGWGDRVSHVYVVVVGILMAQHTLTVFDASAHMTEETTNAAKSGSIGIVMAIGVSAILGWFLILGLIVSTQDLEGTLSSHTEQPVTQIFLDTVGEKGAIVLMVIVIGAMYFCGTFSITSNSRMMYAFPRDGVIPGSKFFAQVNPQWKSPIRTAYTGIGNNQNHVSRTPSPTPSELKELDSGAIDWKSMRSRKFWFRREWLWYYLLFVVTVVIVALMYFYHKQIVGWLTPLTTRMHQLKFGWLIPIAVLFVISFPPLFGHEIVAVLCGLVWGLWVGFGIVAAGTFLGEVGNFYAFKYCCRSRAEKAEKGKIWYACLARIVREGGFKIALIARLSAIPGHFTTALFAASGMNILVFSIAAILSMPKQFITVYLGVVLEQSGTATPSKKDVILRDTMVAVTILVTILAMWYILHLMNKAKPQVIYERRKARQSKLARAGYPYMHQHQVNESTDVFNPQRSDTDIPLTTTTHEPRYQQWDQHGRAIGYAQDPNIHSPAPRNPITSTSAKSLEEGSQNPFTHGRDQSLVVAGWDMDRTAPVALSSGSAINPPKQSTLSPPLANPHRLESASNLIPGAGPPVRPGSNTYETDYSLDIASQHNHAFNPFQDAPGSHR</sequence>
<feature type="transmembrane region" description="Helical" evidence="11">
    <location>
        <begin position="74"/>
        <end position="98"/>
    </location>
</feature>
<dbReference type="PANTHER" id="PTHR47549:SF2">
    <property type="entry name" value="GOLGI APPARATUS MEMBRANE PROTEIN TVP38"/>
    <property type="match status" value="1"/>
</dbReference>
<reference evidence="13 14" key="1">
    <citation type="journal article" date="2018" name="Evol. Lett.">
        <title>Horizontal gene cluster transfer increased hallucinogenic mushroom diversity.</title>
        <authorList>
            <person name="Reynolds H.T."/>
            <person name="Vijayakumar V."/>
            <person name="Gluck-Thaler E."/>
            <person name="Korotkin H.B."/>
            <person name="Matheny P.B."/>
            <person name="Slot J.C."/>
        </authorList>
    </citation>
    <scope>NUCLEOTIDE SEQUENCE [LARGE SCALE GENOMIC DNA]</scope>
    <source>
        <strain evidence="13 14">2629</strain>
    </source>
</reference>